<sequence length="111" mass="12549">MRQRRRPLPTARPPRRRRPRPTPARPGSLTPPASRSTPPPSSVWRATRTRASASSSLTTTRNAKRKRGRLGLNETEAEHCSDEKFERQFAVELLELTASEIMACFLLRGKS</sequence>
<reference evidence="2 3" key="1">
    <citation type="journal article" date="2010" name="Nature">
        <title>Genome sequencing and analysis of the model grass Brachypodium distachyon.</title>
        <authorList>
            <consortium name="International Brachypodium Initiative"/>
        </authorList>
    </citation>
    <scope>NUCLEOTIDE SEQUENCE [LARGE SCALE GENOMIC DNA]</scope>
    <source>
        <strain evidence="2 3">Bd21</strain>
    </source>
</reference>
<dbReference type="Proteomes" id="UP000008810">
    <property type="component" value="Chromosome 5"/>
</dbReference>
<protein>
    <submittedName>
        <fullName evidence="2 3">Uncharacterized protein</fullName>
    </submittedName>
</protein>
<dbReference type="AlphaFoldDB" id="A0A2K2CJ79"/>
<accession>A0A2K2CJ79</accession>
<evidence type="ECO:0000313" key="3">
    <source>
        <dbReference type="EnsemblPlants" id="PNT62086"/>
    </source>
</evidence>
<dbReference type="Gramene" id="PNT62086">
    <property type="protein sequence ID" value="PNT62086"/>
    <property type="gene ID" value="BRADI_5g25278v3"/>
</dbReference>
<feature type="compositionally biased region" description="Low complexity" evidence="1">
    <location>
        <begin position="25"/>
        <end position="36"/>
    </location>
</feature>
<reference evidence="2" key="2">
    <citation type="submission" date="2017-06" db="EMBL/GenBank/DDBJ databases">
        <title>WGS assembly of Brachypodium distachyon.</title>
        <authorList>
            <consortium name="The International Brachypodium Initiative"/>
            <person name="Lucas S."/>
            <person name="Harmon-Smith M."/>
            <person name="Lail K."/>
            <person name="Tice H."/>
            <person name="Grimwood J."/>
            <person name="Bruce D."/>
            <person name="Barry K."/>
            <person name="Shu S."/>
            <person name="Lindquist E."/>
            <person name="Wang M."/>
            <person name="Pitluck S."/>
            <person name="Vogel J.P."/>
            <person name="Garvin D.F."/>
            <person name="Mockler T.C."/>
            <person name="Schmutz J."/>
            <person name="Rokhsar D."/>
            <person name="Bevan M.W."/>
        </authorList>
    </citation>
    <scope>NUCLEOTIDE SEQUENCE</scope>
    <source>
        <strain evidence="2">Bd21</strain>
    </source>
</reference>
<name>A0A2K2CJ79_BRADI</name>
<proteinExistence type="predicted"/>
<evidence type="ECO:0000313" key="2">
    <source>
        <dbReference type="EMBL" id="PNT62086.1"/>
    </source>
</evidence>
<gene>
    <name evidence="3" type="primary">LOC100826921</name>
    <name evidence="2" type="ORF">BRADI_5g25278v3</name>
</gene>
<feature type="region of interest" description="Disordered" evidence="1">
    <location>
        <begin position="1"/>
        <end position="80"/>
    </location>
</feature>
<evidence type="ECO:0000256" key="1">
    <source>
        <dbReference type="SAM" id="MobiDB-lite"/>
    </source>
</evidence>
<organism evidence="2">
    <name type="scientific">Brachypodium distachyon</name>
    <name type="common">Purple false brome</name>
    <name type="synonym">Trachynia distachya</name>
    <dbReference type="NCBI Taxonomy" id="15368"/>
    <lineage>
        <taxon>Eukaryota</taxon>
        <taxon>Viridiplantae</taxon>
        <taxon>Streptophyta</taxon>
        <taxon>Embryophyta</taxon>
        <taxon>Tracheophyta</taxon>
        <taxon>Spermatophyta</taxon>
        <taxon>Magnoliopsida</taxon>
        <taxon>Liliopsida</taxon>
        <taxon>Poales</taxon>
        <taxon>Poaceae</taxon>
        <taxon>BOP clade</taxon>
        <taxon>Pooideae</taxon>
        <taxon>Stipodae</taxon>
        <taxon>Brachypodieae</taxon>
        <taxon>Brachypodium</taxon>
    </lineage>
</organism>
<evidence type="ECO:0000313" key="4">
    <source>
        <dbReference type="Proteomes" id="UP000008810"/>
    </source>
</evidence>
<dbReference type="EMBL" id="CM000884">
    <property type="protein sequence ID" value="PNT62086.1"/>
    <property type="molecule type" value="Genomic_DNA"/>
</dbReference>
<feature type="compositionally biased region" description="Basic residues" evidence="1">
    <location>
        <begin position="1"/>
        <end position="20"/>
    </location>
</feature>
<keyword evidence="4" id="KW-1185">Reference proteome</keyword>
<feature type="compositionally biased region" description="Low complexity" evidence="1">
    <location>
        <begin position="45"/>
        <end position="61"/>
    </location>
</feature>
<reference evidence="3" key="3">
    <citation type="submission" date="2018-08" db="UniProtKB">
        <authorList>
            <consortium name="EnsemblPlants"/>
        </authorList>
    </citation>
    <scope>IDENTIFICATION</scope>
    <source>
        <strain evidence="3">cv. Bd21</strain>
    </source>
</reference>
<dbReference type="EnsemblPlants" id="PNT62086">
    <property type="protein sequence ID" value="PNT62086"/>
    <property type="gene ID" value="BRADI_5g25278v3"/>
</dbReference>